<sequence length="45" mass="4777">MVVPFAGELVNATVGRGNEVAVIRNAAGAFLHIRLTSVTETHFIP</sequence>
<protein>
    <submittedName>
        <fullName evidence="1">Uncharacterized protein</fullName>
    </submittedName>
</protein>
<gene>
    <name evidence="1" type="ORF">JOE66_000391</name>
</gene>
<dbReference type="Proteomes" id="UP000776164">
    <property type="component" value="Unassembled WGS sequence"/>
</dbReference>
<organism evidence="1 2">
    <name type="scientific">Subtercola frigoramans</name>
    <dbReference type="NCBI Taxonomy" id="120298"/>
    <lineage>
        <taxon>Bacteria</taxon>
        <taxon>Bacillati</taxon>
        <taxon>Actinomycetota</taxon>
        <taxon>Actinomycetes</taxon>
        <taxon>Micrococcales</taxon>
        <taxon>Microbacteriaceae</taxon>
        <taxon>Subtercola</taxon>
    </lineage>
</organism>
<keyword evidence="2" id="KW-1185">Reference proteome</keyword>
<evidence type="ECO:0000313" key="1">
    <source>
        <dbReference type="EMBL" id="MBM7470757.1"/>
    </source>
</evidence>
<dbReference type="EMBL" id="JAFBBU010000001">
    <property type="protein sequence ID" value="MBM7470757.1"/>
    <property type="molecule type" value="Genomic_DNA"/>
</dbReference>
<accession>A0ABS2L120</accession>
<reference evidence="1 2" key="1">
    <citation type="submission" date="2021-01" db="EMBL/GenBank/DDBJ databases">
        <title>Sequencing the genomes of 1000 actinobacteria strains.</title>
        <authorList>
            <person name="Klenk H.-P."/>
        </authorList>
    </citation>
    <scope>NUCLEOTIDE SEQUENCE [LARGE SCALE GENOMIC DNA]</scope>
    <source>
        <strain evidence="1 2">DSM 13057</strain>
    </source>
</reference>
<evidence type="ECO:0000313" key="2">
    <source>
        <dbReference type="Proteomes" id="UP000776164"/>
    </source>
</evidence>
<name>A0ABS2L120_9MICO</name>
<proteinExistence type="predicted"/>
<comment type="caution">
    <text evidence="1">The sequence shown here is derived from an EMBL/GenBank/DDBJ whole genome shotgun (WGS) entry which is preliminary data.</text>
</comment>